<dbReference type="EMBL" id="JAAAHS010000292">
    <property type="protein sequence ID" value="NBE55196.1"/>
    <property type="molecule type" value="Genomic_DNA"/>
</dbReference>
<evidence type="ECO:0000256" key="3">
    <source>
        <dbReference type="ARBA" id="ARBA00022989"/>
    </source>
</evidence>
<proteinExistence type="predicted"/>
<accession>A0A964UTR8</accession>
<evidence type="ECO:0000256" key="5">
    <source>
        <dbReference type="SAM" id="Phobius"/>
    </source>
</evidence>
<feature type="transmembrane region" description="Helical" evidence="5">
    <location>
        <begin position="96"/>
        <end position="116"/>
    </location>
</feature>
<dbReference type="Pfam" id="PF13564">
    <property type="entry name" value="DoxX_2"/>
    <property type="match status" value="1"/>
</dbReference>
<keyword evidence="7" id="KW-1185">Reference proteome</keyword>
<evidence type="ECO:0000256" key="2">
    <source>
        <dbReference type="ARBA" id="ARBA00022692"/>
    </source>
</evidence>
<dbReference type="AlphaFoldDB" id="A0A964UTR8"/>
<evidence type="ECO:0000256" key="4">
    <source>
        <dbReference type="ARBA" id="ARBA00023136"/>
    </source>
</evidence>
<dbReference type="RefSeq" id="WP_161702723.1">
    <property type="nucleotide sequence ID" value="NZ_JAAAHS010000292.1"/>
</dbReference>
<keyword evidence="2 5" id="KW-0812">Transmembrane</keyword>
<evidence type="ECO:0000256" key="1">
    <source>
        <dbReference type="ARBA" id="ARBA00004141"/>
    </source>
</evidence>
<gene>
    <name evidence="6" type="ORF">GUY60_27980</name>
</gene>
<organism evidence="6 7">
    <name type="scientific">Streptomyces boluensis</name>
    <dbReference type="NCBI Taxonomy" id="1775135"/>
    <lineage>
        <taxon>Bacteria</taxon>
        <taxon>Bacillati</taxon>
        <taxon>Actinomycetota</taxon>
        <taxon>Actinomycetes</taxon>
        <taxon>Kitasatosporales</taxon>
        <taxon>Streptomycetaceae</taxon>
        <taxon>Streptomyces</taxon>
    </lineage>
</organism>
<evidence type="ECO:0000313" key="7">
    <source>
        <dbReference type="Proteomes" id="UP000598297"/>
    </source>
</evidence>
<reference evidence="6" key="1">
    <citation type="submission" date="2020-01" db="EMBL/GenBank/DDBJ databases">
        <title>Whole-genome analyses of novel actinobacteria.</title>
        <authorList>
            <person name="Sahin N."/>
        </authorList>
    </citation>
    <scope>NUCLEOTIDE SEQUENCE</scope>
    <source>
        <strain evidence="6">YC537</strain>
    </source>
</reference>
<dbReference type="GO" id="GO:0016020">
    <property type="term" value="C:membrane"/>
    <property type="evidence" value="ECO:0007669"/>
    <property type="project" value="UniProtKB-SubCell"/>
</dbReference>
<protein>
    <submittedName>
        <fullName evidence="6">DoxX family protein</fullName>
    </submittedName>
</protein>
<sequence>MFLAYVVVTVFVALTVGAIGVLDLRRAPAVLATSEAVNVPVSWVAPLGVPKVAATVGLLLGLAGWRWLGVAAAAGLVLLFVGAVVTHFRARVFSTMWAPAVFLALSAAALWLGVAAPA</sequence>
<dbReference type="Proteomes" id="UP000598297">
    <property type="component" value="Unassembled WGS sequence"/>
</dbReference>
<comment type="caution">
    <text evidence="6">The sequence shown here is derived from an EMBL/GenBank/DDBJ whole genome shotgun (WGS) entry which is preliminary data.</text>
</comment>
<keyword evidence="3 5" id="KW-1133">Transmembrane helix</keyword>
<comment type="subcellular location">
    <subcellularLocation>
        <location evidence="1">Membrane</location>
        <topology evidence="1">Multi-pass membrane protein</topology>
    </subcellularLocation>
</comment>
<feature type="transmembrane region" description="Helical" evidence="5">
    <location>
        <begin position="67"/>
        <end position="90"/>
    </location>
</feature>
<dbReference type="InterPro" id="IPR032808">
    <property type="entry name" value="DoxX"/>
</dbReference>
<name>A0A964UTR8_9ACTN</name>
<keyword evidence="4 5" id="KW-0472">Membrane</keyword>
<evidence type="ECO:0000313" key="6">
    <source>
        <dbReference type="EMBL" id="NBE55196.1"/>
    </source>
</evidence>